<dbReference type="Proteomes" id="UP000011996">
    <property type="component" value="Unassembled WGS sequence"/>
</dbReference>
<protein>
    <submittedName>
        <fullName evidence="4">General secretion pathway protein G</fullName>
    </submittedName>
</protein>
<evidence type="ECO:0000256" key="1">
    <source>
        <dbReference type="SAM" id="MobiDB-lite"/>
    </source>
</evidence>
<dbReference type="InterPro" id="IPR010054">
    <property type="entry name" value="Type2_sec_GspG"/>
</dbReference>
<evidence type="ECO:0000313" key="4">
    <source>
        <dbReference type="EMBL" id="EMI25184.1"/>
    </source>
</evidence>
<dbReference type="Pfam" id="PF08334">
    <property type="entry name" value="T2SSG"/>
    <property type="match status" value="1"/>
</dbReference>
<feature type="transmembrane region" description="Helical" evidence="2">
    <location>
        <begin position="6"/>
        <end position="25"/>
    </location>
</feature>
<evidence type="ECO:0000313" key="5">
    <source>
        <dbReference type="Proteomes" id="UP000011996"/>
    </source>
</evidence>
<name>M5SG76_9BACT</name>
<evidence type="ECO:0000256" key="2">
    <source>
        <dbReference type="SAM" id="Phobius"/>
    </source>
</evidence>
<dbReference type="AlphaFoldDB" id="M5SG76"/>
<reference evidence="4 5" key="1">
    <citation type="journal article" date="2013" name="Mar. Genomics">
        <title>Expression of sulfatases in Rhodopirellula baltica and the diversity of sulfatases in the genus Rhodopirellula.</title>
        <authorList>
            <person name="Wegner C.E."/>
            <person name="Richter-Heitmann T."/>
            <person name="Klindworth A."/>
            <person name="Klockow C."/>
            <person name="Richter M."/>
            <person name="Achstetter T."/>
            <person name="Glockner F.O."/>
            <person name="Harder J."/>
        </authorList>
    </citation>
    <scope>NUCLEOTIDE SEQUENCE [LARGE SCALE GENOMIC DNA]</scope>
    <source>
        <strain evidence="4 5">SH398</strain>
    </source>
</reference>
<sequence length="128" mass="14106">MELMVVIVILGLLSGVVTISVRSYLIRSKQNVAKMEISKISQALETFYTTYDRYPTNQEGLDVLASPSDEFAEGILTFVPSDPWGNPYEYVSPGRSTPYDVSCYGADHREGGTAADRDITSGDLSRSR</sequence>
<dbReference type="EMBL" id="ANOF01000135">
    <property type="protein sequence ID" value="EMI25184.1"/>
    <property type="molecule type" value="Genomic_DNA"/>
</dbReference>
<organism evidence="4 5">
    <name type="scientific">Rhodopirellula europaea SH398</name>
    <dbReference type="NCBI Taxonomy" id="1263868"/>
    <lineage>
        <taxon>Bacteria</taxon>
        <taxon>Pseudomonadati</taxon>
        <taxon>Planctomycetota</taxon>
        <taxon>Planctomycetia</taxon>
        <taxon>Pirellulales</taxon>
        <taxon>Pirellulaceae</taxon>
        <taxon>Rhodopirellula</taxon>
    </lineage>
</organism>
<keyword evidence="2" id="KW-0472">Membrane</keyword>
<proteinExistence type="predicted"/>
<dbReference type="PATRIC" id="fig|1263868.3.peg.4590"/>
<dbReference type="STRING" id="1263868.RESH_04231"/>
<evidence type="ECO:0000259" key="3">
    <source>
        <dbReference type="Pfam" id="PF08334"/>
    </source>
</evidence>
<feature type="domain" description="Type II secretion system protein GspG C-terminal" evidence="3">
    <location>
        <begin position="25"/>
        <end position="121"/>
    </location>
</feature>
<keyword evidence="2" id="KW-1133">Transmembrane helix</keyword>
<comment type="caution">
    <text evidence="4">The sequence shown here is derived from an EMBL/GenBank/DDBJ whole genome shotgun (WGS) entry which is preliminary data.</text>
</comment>
<gene>
    <name evidence="4" type="ORF">RESH_04231</name>
</gene>
<dbReference type="NCBIfam" id="TIGR01710">
    <property type="entry name" value="typeII_sec_gspG"/>
    <property type="match status" value="1"/>
</dbReference>
<dbReference type="GO" id="GO:0015628">
    <property type="term" value="P:protein secretion by the type II secretion system"/>
    <property type="evidence" value="ECO:0007669"/>
    <property type="project" value="InterPro"/>
</dbReference>
<dbReference type="Gene3D" id="3.30.700.10">
    <property type="entry name" value="Glycoprotein, Type 4 Pilin"/>
    <property type="match status" value="1"/>
</dbReference>
<dbReference type="InterPro" id="IPR045584">
    <property type="entry name" value="Pilin-like"/>
</dbReference>
<keyword evidence="2" id="KW-0812">Transmembrane</keyword>
<dbReference type="GO" id="GO:0015627">
    <property type="term" value="C:type II protein secretion system complex"/>
    <property type="evidence" value="ECO:0007669"/>
    <property type="project" value="InterPro"/>
</dbReference>
<dbReference type="SUPFAM" id="SSF54523">
    <property type="entry name" value="Pili subunits"/>
    <property type="match status" value="1"/>
</dbReference>
<accession>M5SG76</accession>
<dbReference type="InterPro" id="IPR013545">
    <property type="entry name" value="T2SS_protein-GspG_C"/>
</dbReference>
<feature type="region of interest" description="Disordered" evidence="1">
    <location>
        <begin position="107"/>
        <end position="128"/>
    </location>
</feature>